<keyword evidence="2" id="KW-1185">Reference proteome</keyword>
<dbReference type="OrthoDB" id="2365957at2759"/>
<comment type="caution">
    <text evidence="1">The sequence shown here is derived from an EMBL/GenBank/DDBJ whole genome shotgun (WGS) entry which is preliminary data.</text>
</comment>
<reference evidence="1" key="1">
    <citation type="submission" date="2022-08" db="EMBL/GenBank/DDBJ databases">
        <authorList>
            <person name="Kallberg Y."/>
            <person name="Tangrot J."/>
            <person name="Rosling A."/>
        </authorList>
    </citation>
    <scope>NUCLEOTIDE SEQUENCE</scope>
    <source>
        <strain evidence="1">Wild A</strain>
    </source>
</reference>
<dbReference type="EMBL" id="CAMKVN010003638">
    <property type="protein sequence ID" value="CAI2185270.1"/>
    <property type="molecule type" value="Genomic_DNA"/>
</dbReference>
<accession>A0A9W4SXM8</accession>
<gene>
    <name evidence="1" type="ORF">FWILDA_LOCUS11993</name>
</gene>
<name>A0A9W4SXM8_9GLOM</name>
<evidence type="ECO:0000313" key="2">
    <source>
        <dbReference type="Proteomes" id="UP001153678"/>
    </source>
</evidence>
<evidence type="ECO:0000313" key="1">
    <source>
        <dbReference type="EMBL" id="CAI2185270.1"/>
    </source>
</evidence>
<proteinExistence type="predicted"/>
<organism evidence="1 2">
    <name type="scientific">Funneliformis geosporum</name>
    <dbReference type="NCBI Taxonomy" id="1117311"/>
    <lineage>
        <taxon>Eukaryota</taxon>
        <taxon>Fungi</taxon>
        <taxon>Fungi incertae sedis</taxon>
        <taxon>Mucoromycota</taxon>
        <taxon>Glomeromycotina</taxon>
        <taxon>Glomeromycetes</taxon>
        <taxon>Glomerales</taxon>
        <taxon>Glomeraceae</taxon>
        <taxon>Funneliformis</taxon>
    </lineage>
</organism>
<dbReference type="Proteomes" id="UP001153678">
    <property type="component" value="Unassembled WGS sequence"/>
</dbReference>
<sequence length="118" mass="13772">MINIQRNTSNNNPVNPGRMIIVARNNLLQQIDSNRNRVFPLHIQNPTRFVTILNNNTNRRARRYYTGFDLFCVVVGEEARNLNETNQIVIRLVANALWRSSDVNDKSRYCILARMINN</sequence>
<dbReference type="AlphaFoldDB" id="A0A9W4SXM8"/>
<protein>
    <submittedName>
        <fullName evidence="1">221_t:CDS:1</fullName>
    </submittedName>
</protein>